<dbReference type="Pfam" id="PF19882">
    <property type="entry name" value="DUF6355"/>
    <property type="match status" value="1"/>
</dbReference>
<name>A0A9W6HX35_9ACTN</name>
<dbReference type="EMBL" id="BSEV01000001">
    <property type="protein sequence ID" value="GLK07608.1"/>
    <property type="molecule type" value="Genomic_DNA"/>
</dbReference>
<proteinExistence type="predicted"/>
<gene>
    <name evidence="1" type="ORF">GCM10017600_10130</name>
</gene>
<dbReference type="Proteomes" id="UP001143474">
    <property type="component" value="Unassembled WGS sequence"/>
</dbReference>
<reference evidence="1" key="1">
    <citation type="journal article" date="2014" name="Int. J. Syst. Evol. Microbiol.">
        <title>Complete genome sequence of Corynebacterium casei LMG S-19264T (=DSM 44701T), isolated from a smear-ripened cheese.</title>
        <authorList>
            <consortium name="US DOE Joint Genome Institute (JGI-PGF)"/>
            <person name="Walter F."/>
            <person name="Albersmeier A."/>
            <person name="Kalinowski J."/>
            <person name="Ruckert C."/>
        </authorList>
    </citation>
    <scope>NUCLEOTIDE SEQUENCE</scope>
    <source>
        <strain evidence="1">VKM Ac-2007</strain>
    </source>
</reference>
<dbReference type="RefSeq" id="WP_271216135.1">
    <property type="nucleotide sequence ID" value="NZ_BAAAVD010000033.1"/>
</dbReference>
<evidence type="ECO:0000313" key="2">
    <source>
        <dbReference type="Proteomes" id="UP001143474"/>
    </source>
</evidence>
<keyword evidence="2" id="KW-1185">Reference proteome</keyword>
<organism evidence="1 2">
    <name type="scientific">Streptosporangium carneum</name>
    <dbReference type="NCBI Taxonomy" id="47481"/>
    <lineage>
        <taxon>Bacteria</taxon>
        <taxon>Bacillati</taxon>
        <taxon>Actinomycetota</taxon>
        <taxon>Actinomycetes</taxon>
        <taxon>Streptosporangiales</taxon>
        <taxon>Streptosporangiaceae</taxon>
        <taxon>Streptosporangium</taxon>
    </lineage>
</organism>
<protein>
    <submittedName>
        <fullName evidence="1">Uncharacterized protein</fullName>
    </submittedName>
</protein>
<reference evidence="1" key="2">
    <citation type="submission" date="2023-01" db="EMBL/GenBank/DDBJ databases">
        <authorList>
            <person name="Sun Q."/>
            <person name="Evtushenko L."/>
        </authorList>
    </citation>
    <scope>NUCLEOTIDE SEQUENCE</scope>
    <source>
        <strain evidence="1">VKM Ac-2007</strain>
    </source>
</reference>
<sequence length="98" mass="10709">MLVLAVVVPALPPSALADSAKLREPDRSSAAVCGFWENAISAYYEHCNAPRRILIRVDYSGGGEENDRCRLVSARRTYLGSDDEIDNAYYISSGICPV</sequence>
<comment type="caution">
    <text evidence="1">The sequence shown here is derived from an EMBL/GenBank/DDBJ whole genome shotgun (WGS) entry which is preliminary data.</text>
</comment>
<evidence type="ECO:0000313" key="1">
    <source>
        <dbReference type="EMBL" id="GLK07608.1"/>
    </source>
</evidence>
<dbReference type="InterPro" id="IPR045935">
    <property type="entry name" value="DUF6355"/>
</dbReference>
<dbReference type="AlphaFoldDB" id="A0A9W6HX35"/>
<accession>A0A9W6HX35</accession>